<keyword evidence="1" id="KW-0472">Membrane</keyword>
<dbReference type="PROSITE" id="PS51910">
    <property type="entry name" value="GH18_2"/>
    <property type="match status" value="1"/>
</dbReference>
<dbReference type="PANTHER" id="PTHR46066:SF2">
    <property type="entry name" value="CHITINASE DOMAIN-CONTAINING PROTEIN 1"/>
    <property type="match status" value="1"/>
</dbReference>
<proteinExistence type="predicted"/>
<dbReference type="Pfam" id="PF00704">
    <property type="entry name" value="Glyco_hydro_18"/>
    <property type="match status" value="1"/>
</dbReference>
<keyword evidence="1" id="KW-1133">Transmembrane helix</keyword>
<evidence type="ECO:0000256" key="1">
    <source>
        <dbReference type="SAM" id="Phobius"/>
    </source>
</evidence>
<dbReference type="GO" id="GO:0016787">
    <property type="term" value="F:hydrolase activity"/>
    <property type="evidence" value="ECO:0007669"/>
    <property type="project" value="UniProtKB-KW"/>
</dbReference>
<dbReference type="InterPro" id="IPR001223">
    <property type="entry name" value="Glyco_hydro18_cat"/>
</dbReference>
<gene>
    <name evidence="3" type="ORF">P4T90_11045</name>
</gene>
<organism evidence="3 4">
    <name type="scientific">Heyndrickxia acidicola</name>
    <dbReference type="NCBI Taxonomy" id="209389"/>
    <lineage>
        <taxon>Bacteria</taxon>
        <taxon>Bacillati</taxon>
        <taxon>Bacillota</taxon>
        <taxon>Bacilli</taxon>
        <taxon>Bacillales</taxon>
        <taxon>Bacillaceae</taxon>
        <taxon>Heyndrickxia</taxon>
    </lineage>
</organism>
<dbReference type="PANTHER" id="PTHR46066">
    <property type="entry name" value="CHITINASE DOMAIN-CONTAINING PROTEIN 1 FAMILY MEMBER"/>
    <property type="match status" value="1"/>
</dbReference>
<dbReference type="Gene3D" id="3.10.50.10">
    <property type="match status" value="1"/>
</dbReference>
<dbReference type="Gene3D" id="3.20.20.80">
    <property type="entry name" value="Glycosidases"/>
    <property type="match status" value="1"/>
</dbReference>
<evidence type="ECO:0000313" key="3">
    <source>
        <dbReference type="EMBL" id="MED1203608.1"/>
    </source>
</evidence>
<protein>
    <submittedName>
        <fullName evidence="3">Glycosyl hydrolase family 18 protein</fullName>
    </submittedName>
</protein>
<feature type="domain" description="GH18" evidence="2">
    <location>
        <begin position="70"/>
        <end position="380"/>
    </location>
</feature>
<evidence type="ECO:0000259" key="2">
    <source>
        <dbReference type="PROSITE" id="PS51910"/>
    </source>
</evidence>
<dbReference type="SUPFAM" id="SSF51445">
    <property type="entry name" value="(Trans)glycosidases"/>
    <property type="match status" value="1"/>
</dbReference>
<dbReference type="InterPro" id="IPR017853">
    <property type="entry name" value="GH"/>
</dbReference>
<dbReference type="Proteomes" id="UP001341444">
    <property type="component" value="Unassembled WGS sequence"/>
</dbReference>
<dbReference type="InterPro" id="IPR011583">
    <property type="entry name" value="Chitinase_II/V-like_cat"/>
</dbReference>
<keyword evidence="3" id="KW-0378">Hydrolase</keyword>
<keyword evidence="1" id="KW-0812">Transmembrane</keyword>
<dbReference type="InterPro" id="IPR029070">
    <property type="entry name" value="Chitinase_insertion_sf"/>
</dbReference>
<comment type="caution">
    <text evidence="3">The sequence shown here is derived from an EMBL/GenBank/DDBJ whole genome shotgun (WGS) entry which is preliminary data.</text>
</comment>
<sequence length="395" mass="45250">MSEYSNRYTQNPVIQRLRRYFWIFVIVLPLVVMMIPSVIVNYFSSKSTMENFSSIPTHQHNLNQKSVPKPLITLGWLSGTASSIEQLNDYENLDVVSPDFAVIDSNGHLKLDPQQNFSTMIETQGKKNWPRITMELDTKAANHVFLSNPAQQQQVIQSLYQAAIQQQWEGVNIDMENVDVRDRDLFSQFIENLSAVLHKSHLILSVDIPPDQKEGENQLSPFDHADLAKTCDYLVFMGYDEHWSTDPIAGPVTSLNWLDENIKELIQTGIPSDKIILGLPSYTRLWESNAKGYIVNNPAFAVGYVEKLMNENHHSLNWDSTLGEYYTSYDVNNIHYQVWLPSQKSYDLYLKLCSTYHLAGAAVWNLDFMTSAYWNSIDQFKSITMSPKQKTVSSS</sequence>
<dbReference type="SMART" id="SM00636">
    <property type="entry name" value="Glyco_18"/>
    <property type="match status" value="1"/>
</dbReference>
<feature type="transmembrane region" description="Helical" evidence="1">
    <location>
        <begin position="20"/>
        <end position="43"/>
    </location>
</feature>
<evidence type="ECO:0000313" key="4">
    <source>
        <dbReference type="Proteomes" id="UP001341444"/>
    </source>
</evidence>
<name>A0ABU6MIX6_9BACI</name>
<keyword evidence="4" id="KW-1185">Reference proteome</keyword>
<accession>A0ABU6MIX6</accession>
<reference evidence="3 4" key="1">
    <citation type="submission" date="2023-03" db="EMBL/GenBank/DDBJ databases">
        <title>Bacillus Genome Sequencing.</title>
        <authorList>
            <person name="Dunlap C."/>
        </authorList>
    </citation>
    <scope>NUCLEOTIDE SEQUENCE [LARGE SCALE GENOMIC DNA]</scope>
    <source>
        <strain evidence="3 4">B-23453</strain>
    </source>
</reference>
<dbReference type="RefSeq" id="WP_066271299.1">
    <property type="nucleotide sequence ID" value="NZ_JARMAB010000013.1"/>
</dbReference>
<dbReference type="EMBL" id="JARMAB010000013">
    <property type="protein sequence ID" value="MED1203608.1"/>
    <property type="molecule type" value="Genomic_DNA"/>
</dbReference>